<gene>
    <name evidence="3" type="ORF">BN961_00560</name>
</gene>
<evidence type="ECO:0000256" key="1">
    <source>
        <dbReference type="ARBA" id="ARBA00006817"/>
    </source>
</evidence>
<dbReference type="AlphaFoldDB" id="A0A090MLJ1"/>
<evidence type="ECO:0000313" key="3">
    <source>
        <dbReference type="EMBL" id="CEG07177.1"/>
    </source>
</evidence>
<sequence length="147" mass="16886">MSKPEFVYVTYIKTTPEKLWHALTDKAFTEKYWYCCSLTSDWKVGSRMHMDRGGEVKNECVILESDPPRRLSYSWQSVFDEEMRKEKPSRVTYVIEPSYDGVKLTVTHEGFAPDSKTLPSISTGWPLVLSSLKSILETGQPLAFEHA</sequence>
<reference evidence="3 4" key="1">
    <citation type="journal article" date="2014" name="Genome Announc.">
        <title>Genome Sequence of Afipia felis Strain 76713, Isolated in Hospital Water Using an Amoeba Co-Culture Procedure.</title>
        <authorList>
            <person name="Benamar S."/>
            <person name="La Scola B."/>
            <person name="Croce O."/>
        </authorList>
    </citation>
    <scope>NUCLEOTIDE SEQUENCE [LARGE SCALE GENOMIC DNA]</scope>
    <source>
        <strain evidence="3 4">76713</strain>
    </source>
</reference>
<proteinExistence type="inferred from homology"/>
<feature type="domain" description="Activator of Hsp90 ATPase homologue 1/2-like C-terminal" evidence="2">
    <location>
        <begin position="13"/>
        <end position="137"/>
    </location>
</feature>
<name>A0A090MLJ1_AFIFE</name>
<dbReference type="STRING" id="1035.BN961_00560"/>
<dbReference type="CDD" id="cd08893">
    <property type="entry name" value="SRPBCC_CalC_Aha1-like_GntR-HTH"/>
    <property type="match status" value="1"/>
</dbReference>
<dbReference type="SUPFAM" id="SSF55961">
    <property type="entry name" value="Bet v1-like"/>
    <property type="match status" value="1"/>
</dbReference>
<comment type="similarity">
    <text evidence="1">Belongs to the AHA1 family.</text>
</comment>
<dbReference type="InterPro" id="IPR023393">
    <property type="entry name" value="START-like_dom_sf"/>
</dbReference>
<comment type="caution">
    <text evidence="3">The sequence shown here is derived from an EMBL/GenBank/DDBJ whole genome shotgun (WGS) entry which is preliminary data.</text>
</comment>
<dbReference type="InterPro" id="IPR013538">
    <property type="entry name" value="ASHA1/2-like_C"/>
</dbReference>
<organism evidence="3 4">
    <name type="scientific">Afipia felis</name>
    <name type="common">Cat scratch disease bacillus</name>
    <dbReference type="NCBI Taxonomy" id="1035"/>
    <lineage>
        <taxon>Bacteria</taxon>
        <taxon>Pseudomonadati</taxon>
        <taxon>Pseudomonadota</taxon>
        <taxon>Alphaproteobacteria</taxon>
        <taxon>Hyphomicrobiales</taxon>
        <taxon>Nitrobacteraceae</taxon>
        <taxon>Afipia</taxon>
    </lineage>
</organism>
<evidence type="ECO:0000313" key="4">
    <source>
        <dbReference type="Proteomes" id="UP000035762"/>
    </source>
</evidence>
<protein>
    <recommendedName>
        <fullName evidence="2">Activator of Hsp90 ATPase homologue 1/2-like C-terminal domain-containing protein</fullName>
    </recommendedName>
</protein>
<evidence type="ECO:0000259" key="2">
    <source>
        <dbReference type="Pfam" id="PF08327"/>
    </source>
</evidence>
<dbReference type="Proteomes" id="UP000035762">
    <property type="component" value="Unassembled WGS sequence"/>
</dbReference>
<dbReference type="OrthoDB" id="9815653at2"/>
<accession>A0A090MLJ1</accession>
<dbReference type="EMBL" id="CCAZ020000001">
    <property type="protein sequence ID" value="CEG07177.1"/>
    <property type="molecule type" value="Genomic_DNA"/>
</dbReference>
<keyword evidence="4" id="KW-1185">Reference proteome</keyword>
<dbReference type="Gene3D" id="3.30.530.20">
    <property type="match status" value="1"/>
</dbReference>
<dbReference type="RefSeq" id="WP_009337221.1">
    <property type="nucleotide sequence ID" value="NZ_CCAZ020000001.1"/>
</dbReference>
<dbReference type="Pfam" id="PF08327">
    <property type="entry name" value="AHSA1"/>
    <property type="match status" value="1"/>
</dbReference>